<keyword evidence="1" id="KW-0732">Signal</keyword>
<dbReference type="Proteomes" id="UP000000600">
    <property type="component" value="Unassembled WGS sequence"/>
</dbReference>
<accession>A0C1B4</accession>
<dbReference type="GeneID" id="5017763"/>
<name>A0C1B4_PARTE</name>
<dbReference type="KEGG" id="ptm:GSPATT00034057001"/>
<dbReference type="AlphaFoldDB" id="A0C1B4"/>
<organism evidence="2 3">
    <name type="scientific">Paramecium tetraurelia</name>
    <dbReference type="NCBI Taxonomy" id="5888"/>
    <lineage>
        <taxon>Eukaryota</taxon>
        <taxon>Sar</taxon>
        <taxon>Alveolata</taxon>
        <taxon>Ciliophora</taxon>
        <taxon>Intramacronucleata</taxon>
        <taxon>Oligohymenophorea</taxon>
        <taxon>Peniculida</taxon>
        <taxon>Parameciidae</taxon>
        <taxon>Paramecium</taxon>
    </lineage>
</organism>
<feature type="signal peptide" evidence="1">
    <location>
        <begin position="1"/>
        <end position="15"/>
    </location>
</feature>
<dbReference type="RefSeq" id="XP_001431979.1">
    <property type="nucleotide sequence ID" value="XM_001431942.1"/>
</dbReference>
<keyword evidence="3" id="KW-1185">Reference proteome</keyword>
<dbReference type="EMBL" id="CT868032">
    <property type="protein sequence ID" value="CAK64581.1"/>
    <property type="molecule type" value="Genomic_DNA"/>
</dbReference>
<evidence type="ECO:0000256" key="1">
    <source>
        <dbReference type="SAM" id="SignalP"/>
    </source>
</evidence>
<evidence type="ECO:0000313" key="3">
    <source>
        <dbReference type="Proteomes" id="UP000000600"/>
    </source>
</evidence>
<reference evidence="2 3" key="1">
    <citation type="journal article" date="2006" name="Nature">
        <title>Global trends of whole-genome duplications revealed by the ciliate Paramecium tetraurelia.</title>
        <authorList>
            <consortium name="Genoscope"/>
            <person name="Aury J.-M."/>
            <person name="Jaillon O."/>
            <person name="Duret L."/>
            <person name="Noel B."/>
            <person name="Jubin C."/>
            <person name="Porcel B.M."/>
            <person name="Segurens B."/>
            <person name="Daubin V."/>
            <person name="Anthouard V."/>
            <person name="Aiach N."/>
            <person name="Arnaiz O."/>
            <person name="Billaut A."/>
            <person name="Beisson J."/>
            <person name="Blanc I."/>
            <person name="Bouhouche K."/>
            <person name="Camara F."/>
            <person name="Duharcourt S."/>
            <person name="Guigo R."/>
            <person name="Gogendeau D."/>
            <person name="Katinka M."/>
            <person name="Keller A.-M."/>
            <person name="Kissmehl R."/>
            <person name="Klotz C."/>
            <person name="Koll F."/>
            <person name="Le Moue A."/>
            <person name="Lepere C."/>
            <person name="Malinsky S."/>
            <person name="Nowacki M."/>
            <person name="Nowak J.K."/>
            <person name="Plattner H."/>
            <person name="Poulain J."/>
            <person name="Ruiz F."/>
            <person name="Serrano V."/>
            <person name="Zagulski M."/>
            <person name="Dessen P."/>
            <person name="Betermier M."/>
            <person name="Weissenbach J."/>
            <person name="Scarpelli C."/>
            <person name="Schachter V."/>
            <person name="Sperling L."/>
            <person name="Meyer E."/>
            <person name="Cohen J."/>
            <person name="Wincker P."/>
        </authorList>
    </citation>
    <scope>NUCLEOTIDE SEQUENCE [LARGE SCALE GENOMIC DNA]</scope>
    <source>
        <strain evidence="2 3">Stock d4-2</strain>
    </source>
</reference>
<gene>
    <name evidence="2" type="ORF">GSPATT00034057001</name>
</gene>
<proteinExistence type="predicted"/>
<protein>
    <submittedName>
        <fullName evidence="2">Uncharacterized protein</fullName>
    </submittedName>
</protein>
<dbReference type="HOGENOM" id="CLU_2150724_0_0_1"/>
<sequence>MIIFTLFTIIQSQIAHLSLNGDGIKQQLLLMIDENQLDCQTIQLLISEDLDSRFSIWQQKNKSYWNPICNVQNNLYKMIYRNQNNQKRDSIIMTVMSSLNIQSYGHNQELTF</sequence>
<evidence type="ECO:0000313" key="2">
    <source>
        <dbReference type="EMBL" id="CAK64581.1"/>
    </source>
</evidence>
<feature type="chain" id="PRO_5013311171" evidence="1">
    <location>
        <begin position="16"/>
        <end position="112"/>
    </location>
</feature>
<dbReference type="InParanoid" id="A0C1B4"/>